<evidence type="ECO:0000313" key="1">
    <source>
        <dbReference type="EMBL" id="GAA5497242.1"/>
    </source>
</evidence>
<sequence length="238" mass="26430">MTKLSIVWFSYRPHFEFLVESVRCAASTFPEATLHVVSDSTNPFTGDQVTELETMGVRVKQSSIARNGNLNGCDWALTQMQYLADVPGECVVKVDSDTLLLGREWLDPLLSGAVDAVGFQSSGPRRRAWYGAVYALRVSLLPALAAEVSEYYQFPLGPEDIMIGMASKRLCGSRWLVRGANRNDNQGGSSLSFFIIGQSRVEQVRGAEAVCFHVHRDRKRVSALMREVRRDKHGSNQG</sequence>
<protein>
    <recommendedName>
        <fullName evidence="3">Glycosyltransferase</fullName>
    </recommendedName>
</protein>
<dbReference type="Proteomes" id="UP001424741">
    <property type="component" value="Unassembled WGS sequence"/>
</dbReference>
<keyword evidence="2" id="KW-1185">Reference proteome</keyword>
<proteinExistence type="predicted"/>
<evidence type="ECO:0000313" key="2">
    <source>
        <dbReference type="Proteomes" id="UP001424741"/>
    </source>
</evidence>
<organism evidence="1 2">
    <name type="scientific">Rubritalea halochordaticola</name>
    <dbReference type="NCBI Taxonomy" id="714537"/>
    <lineage>
        <taxon>Bacteria</taxon>
        <taxon>Pseudomonadati</taxon>
        <taxon>Verrucomicrobiota</taxon>
        <taxon>Verrucomicrobiia</taxon>
        <taxon>Verrucomicrobiales</taxon>
        <taxon>Rubritaleaceae</taxon>
        <taxon>Rubritalea</taxon>
    </lineage>
</organism>
<name>A0ABP9V9E9_9BACT</name>
<accession>A0ABP9V9E9</accession>
<evidence type="ECO:0008006" key="3">
    <source>
        <dbReference type="Google" id="ProtNLM"/>
    </source>
</evidence>
<comment type="caution">
    <text evidence="1">The sequence shown here is derived from an EMBL/GenBank/DDBJ whole genome shotgun (WGS) entry which is preliminary data.</text>
</comment>
<dbReference type="EMBL" id="BAABRL010000013">
    <property type="protein sequence ID" value="GAA5497242.1"/>
    <property type="molecule type" value="Genomic_DNA"/>
</dbReference>
<gene>
    <name evidence="1" type="ORF">Rhal01_03435</name>
</gene>
<reference evidence="1 2" key="1">
    <citation type="submission" date="2024-02" db="EMBL/GenBank/DDBJ databases">
        <title>Rubritalea halochordaticola NBRC 107102.</title>
        <authorList>
            <person name="Ichikawa N."/>
            <person name="Katano-Makiyama Y."/>
            <person name="Hidaka K."/>
        </authorList>
    </citation>
    <scope>NUCLEOTIDE SEQUENCE [LARGE SCALE GENOMIC DNA]</scope>
    <source>
        <strain evidence="1 2">NBRC 107102</strain>
    </source>
</reference>
<dbReference type="RefSeq" id="WP_346189774.1">
    <property type="nucleotide sequence ID" value="NZ_BAABRL010000013.1"/>
</dbReference>